<evidence type="ECO:0000256" key="1">
    <source>
        <dbReference type="SAM" id="MobiDB-lite"/>
    </source>
</evidence>
<keyword evidence="3" id="KW-1185">Reference proteome</keyword>
<dbReference type="EMBL" id="JAWDGP010000415">
    <property type="protein sequence ID" value="KAK3800823.1"/>
    <property type="molecule type" value="Genomic_DNA"/>
</dbReference>
<name>A0AAE1B7E4_9GAST</name>
<proteinExistence type="predicted"/>
<feature type="region of interest" description="Disordered" evidence="1">
    <location>
        <begin position="79"/>
        <end position="101"/>
    </location>
</feature>
<evidence type="ECO:0000313" key="2">
    <source>
        <dbReference type="EMBL" id="KAK3800823.1"/>
    </source>
</evidence>
<comment type="caution">
    <text evidence="2">The sequence shown here is derived from an EMBL/GenBank/DDBJ whole genome shotgun (WGS) entry which is preliminary data.</text>
</comment>
<reference evidence="2" key="1">
    <citation type="journal article" date="2023" name="G3 (Bethesda)">
        <title>A reference genome for the long-term kleptoplast-retaining sea slug Elysia crispata morphotype clarki.</title>
        <authorList>
            <person name="Eastman K.E."/>
            <person name="Pendleton A.L."/>
            <person name="Shaikh M.A."/>
            <person name="Suttiyut T."/>
            <person name="Ogas R."/>
            <person name="Tomko P."/>
            <person name="Gavelis G."/>
            <person name="Widhalm J.R."/>
            <person name="Wisecaver J.H."/>
        </authorList>
    </citation>
    <scope>NUCLEOTIDE SEQUENCE</scope>
    <source>
        <strain evidence="2">ECLA1</strain>
    </source>
</reference>
<protein>
    <submittedName>
        <fullName evidence="2">Uncharacterized protein</fullName>
    </submittedName>
</protein>
<accession>A0AAE1B7E4</accession>
<gene>
    <name evidence="2" type="ORF">RRG08_012853</name>
</gene>
<dbReference type="Proteomes" id="UP001283361">
    <property type="component" value="Unassembled WGS sequence"/>
</dbReference>
<dbReference type="AlphaFoldDB" id="A0AAE1B7E4"/>
<organism evidence="2 3">
    <name type="scientific">Elysia crispata</name>
    <name type="common">lettuce slug</name>
    <dbReference type="NCBI Taxonomy" id="231223"/>
    <lineage>
        <taxon>Eukaryota</taxon>
        <taxon>Metazoa</taxon>
        <taxon>Spiralia</taxon>
        <taxon>Lophotrochozoa</taxon>
        <taxon>Mollusca</taxon>
        <taxon>Gastropoda</taxon>
        <taxon>Heterobranchia</taxon>
        <taxon>Euthyneura</taxon>
        <taxon>Panpulmonata</taxon>
        <taxon>Sacoglossa</taxon>
        <taxon>Placobranchoidea</taxon>
        <taxon>Plakobranchidae</taxon>
        <taxon>Elysia</taxon>
    </lineage>
</organism>
<sequence>MLEDETAELKRLADRLHYRKNSAGHAQKTPRHNAAYFRFMCFLRFYLDDQPERKQPGLEKDNREGTNCLKACLSLNSADNSTSGSVGRGTIGEKSDLVWVG</sequence>
<feature type="compositionally biased region" description="Basic and acidic residues" evidence="1">
    <location>
        <begin position="91"/>
        <end position="101"/>
    </location>
</feature>
<evidence type="ECO:0000313" key="3">
    <source>
        <dbReference type="Proteomes" id="UP001283361"/>
    </source>
</evidence>